<evidence type="ECO:0000256" key="2">
    <source>
        <dbReference type="ARBA" id="ARBA00022908"/>
    </source>
</evidence>
<evidence type="ECO:0000256" key="1">
    <source>
        <dbReference type="ARBA" id="ARBA00008857"/>
    </source>
</evidence>
<dbReference type="Pfam" id="PF00589">
    <property type="entry name" value="Phage_integrase"/>
    <property type="match status" value="1"/>
</dbReference>
<gene>
    <name evidence="6" type="ORF">FHS31_001868</name>
</gene>
<comment type="caution">
    <text evidence="6">The sequence shown here is derived from an EMBL/GenBank/DDBJ whole genome shotgun (WGS) entry which is preliminary data.</text>
</comment>
<dbReference type="SUPFAM" id="SSF56349">
    <property type="entry name" value="DNA breaking-rejoining enzymes"/>
    <property type="match status" value="1"/>
</dbReference>
<dbReference type="InterPro" id="IPR046668">
    <property type="entry name" value="DUF6538"/>
</dbReference>
<comment type="similarity">
    <text evidence="1">Belongs to the 'phage' integrase family.</text>
</comment>
<dbReference type="PROSITE" id="PS51898">
    <property type="entry name" value="TYR_RECOMBINASE"/>
    <property type="match status" value="1"/>
</dbReference>
<keyword evidence="2" id="KW-0229">DNA integration</keyword>
<dbReference type="Gene3D" id="1.10.443.10">
    <property type="entry name" value="Intergrase catalytic core"/>
    <property type="match status" value="1"/>
</dbReference>
<evidence type="ECO:0000256" key="3">
    <source>
        <dbReference type="ARBA" id="ARBA00023125"/>
    </source>
</evidence>
<dbReference type="InterPro" id="IPR013762">
    <property type="entry name" value="Integrase-like_cat_sf"/>
</dbReference>
<dbReference type="InterPro" id="IPR002104">
    <property type="entry name" value="Integrase_catalytic"/>
</dbReference>
<evidence type="ECO:0000313" key="7">
    <source>
        <dbReference type="Proteomes" id="UP000727456"/>
    </source>
</evidence>
<keyword evidence="4" id="KW-0233">DNA recombination</keyword>
<dbReference type="InterPro" id="IPR050090">
    <property type="entry name" value="Tyrosine_recombinase_XerCD"/>
</dbReference>
<evidence type="ECO:0000256" key="4">
    <source>
        <dbReference type="ARBA" id="ARBA00023172"/>
    </source>
</evidence>
<dbReference type="InterPro" id="IPR010998">
    <property type="entry name" value="Integrase_recombinase_N"/>
</dbReference>
<dbReference type="RefSeq" id="WP_167073102.1">
    <property type="nucleotide sequence ID" value="NZ_JAAOZC010000004.1"/>
</dbReference>
<dbReference type="PANTHER" id="PTHR30349:SF41">
    <property type="entry name" value="INTEGRASE_RECOMBINASE PROTEIN MJ0367-RELATED"/>
    <property type="match status" value="1"/>
</dbReference>
<dbReference type="Proteomes" id="UP000727456">
    <property type="component" value="Unassembled WGS sequence"/>
</dbReference>
<evidence type="ECO:0000313" key="6">
    <source>
        <dbReference type="EMBL" id="NIJ08251.1"/>
    </source>
</evidence>
<dbReference type="InterPro" id="IPR011010">
    <property type="entry name" value="DNA_brk_join_enz"/>
</dbReference>
<dbReference type="EMBL" id="JAAOZC010000004">
    <property type="protein sequence ID" value="NIJ08251.1"/>
    <property type="molecule type" value="Genomic_DNA"/>
</dbReference>
<evidence type="ECO:0000259" key="5">
    <source>
        <dbReference type="PROSITE" id="PS51898"/>
    </source>
</evidence>
<dbReference type="PANTHER" id="PTHR30349">
    <property type="entry name" value="PHAGE INTEGRASE-RELATED"/>
    <property type="match status" value="1"/>
</dbReference>
<keyword evidence="7" id="KW-1185">Reference proteome</keyword>
<dbReference type="Pfam" id="PF20172">
    <property type="entry name" value="DUF6538"/>
    <property type="match status" value="1"/>
</dbReference>
<dbReference type="Gene3D" id="1.10.150.130">
    <property type="match status" value="1"/>
</dbReference>
<name>A0ABX0TRV3_9SPHN</name>
<sequence>MAKGKSRELLHKAAAQGGEVARPAGLIQRGGSWELRVRVPDRIRLQIGKNFLWKSFGGVSFADACRLARLERVAVDRRFAEAEAKLRSLPPAPLSDEELYELSRAFLHKMEVEAQRLPISPSARIAELESVDEMTGLVAQSLEDPTLQAIALRFAKWAGCNVEPASVDKPASPDFIRVCEAFQQAQIEHLGRRSERLSGRLVATVDPLFEGVSAGDPLSAPLTVSGAITAYKSDPERSGVAYKTRAAWEFRFRAIEEILGPEKLIGSLRREDVRTCRDKLIAMPANARKHFKGMSIAEATVANERLGLPTLSAKSVSLYVELLSSLFKWLEREEMVSRNPAKGVKGPPAPREKPRRPLTKTELVTLAEITGGGMGSSDGDVARTWTYWMVRIGLFNGMRLSEIAGLRVDDLVAVDGVWCFRIAPNQYRDLKTVASRRTIPVHPWLLAAGIRELKRSREPEALLLADAPVTPGTTNAAQKRIGRLVRGVLPDPKVSFHSLRHNFRDALRVVGASIEISARLGGWVVSENSAMNGYGEGHTARLLLECLQRIAYPVDVE</sequence>
<organism evidence="6 7">
    <name type="scientific">Sphingomonas vulcanisoli</name>
    <dbReference type="NCBI Taxonomy" id="1658060"/>
    <lineage>
        <taxon>Bacteria</taxon>
        <taxon>Pseudomonadati</taxon>
        <taxon>Pseudomonadota</taxon>
        <taxon>Alphaproteobacteria</taxon>
        <taxon>Sphingomonadales</taxon>
        <taxon>Sphingomonadaceae</taxon>
        <taxon>Sphingomonas</taxon>
    </lineage>
</organism>
<protein>
    <submittedName>
        <fullName evidence="6">Integrase</fullName>
    </submittedName>
</protein>
<accession>A0ABX0TRV3</accession>
<keyword evidence="3" id="KW-0238">DNA-binding</keyword>
<feature type="domain" description="Tyr recombinase" evidence="5">
    <location>
        <begin position="353"/>
        <end position="549"/>
    </location>
</feature>
<proteinExistence type="inferred from homology"/>
<reference evidence="6 7" key="1">
    <citation type="submission" date="2020-03" db="EMBL/GenBank/DDBJ databases">
        <title>Genomic Encyclopedia of Type Strains, Phase III (KMG-III): the genomes of soil and plant-associated and newly described type strains.</title>
        <authorList>
            <person name="Whitman W."/>
        </authorList>
    </citation>
    <scope>NUCLEOTIDE SEQUENCE [LARGE SCALE GENOMIC DNA]</scope>
    <source>
        <strain evidence="6 7">CECT 8804</strain>
    </source>
</reference>